<protein>
    <recommendedName>
        <fullName evidence="2">Allantoate amidinohydrolase</fullName>
    </recommendedName>
</protein>
<dbReference type="AlphaFoldDB" id="A0ABD2XHL1"/>
<accession>A0ABD2XHL1</accession>
<evidence type="ECO:0000259" key="4">
    <source>
        <dbReference type="Pfam" id="PF03561"/>
    </source>
</evidence>
<evidence type="ECO:0000256" key="3">
    <source>
        <dbReference type="SAM" id="MobiDB-lite"/>
    </source>
</evidence>
<organism evidence="5 6">
    <name type="scientific">Trichogramma kaykai</name>
    <dbReference type="NCBI Taxonomy" id="54128"/>
    <lineage>
        <taxon>Eukaryota</taxon>
        <taxon>Metazoa</taxon>
        <taxon>Ecdysozoa</taxon>
        <taxon>Arthropoda</taxon>
        <taxon>Hexapoda</taxon>
        <taxon>Insecta</taxon>
        <taxon>Pterygota</taxon>
        <taxon>Neoptera</taxon>
        <taxon>Endopterygota</taxon>
        <taxon>Hymenoptera</taxon>
        <taxon>Apocrita</taxon>
        <taxon>Proctotrupomorpha</taxon>
        <taxon>Chalcidoidea</taxon>
        <taxon>Trichogrammatidae</taxon>
        <taxon>Trichogramma</taxon>
    </lineage>
</organism>
<feature type="region of interest" description="Disordered" evidence="3">
    <location>
        <begin position="1"/>
        <end position="29"/>
    </location>
</feature>
<dbReference type="PANTHER" id="PTHR12045:SF3">
    <property type="entry name" value="INACTIVE ALLANTOICASE-RELATED"/>
    <property type="match status" value="1"/>
</dbReference>
<gene>
    <name evidence="5" type="ORF">TKK_002671</name>
</gene>
<evidence type="ECO:0000256" key="1">
    <source>
        <dbReference type="ARBA" id="ARBA00009242"/>
    </source>
</evidence>
<dbReference type="Pfam" id="PF03561">
    <property type="entry name" value="Allantoicase"/>
    <property type="match status" value="2"/>
</dbReference>
<dbReference type="NCBIfam" id="TIGR02961">
    <property type="entry name" value="allantoicase"/>
    <property type="match status" value="1"/>
</dbReference>
<feature type="compositionally biased region" description="Basic and acidic residues" evidence="3">
    <location>
        <begin position="1"/>
        <end position="23"/>
    </location>
</feature>
<dbReference type="Proteomes" id="UP001627154">
    <property type="component" value="Unassembled WGS sequence"/>
</dbReference>
<proteinExistence type="inferred from homology"/>
<dbReference type="InterPro" id="IPR008979">
    <property type="entry name" value="Galactose-bd-like_sf"/>
</dbReference>
<dbReference type="SUPFAM" id="SSF49785">
    <property type="entry name" value="Galactose-binding domain-like"/>
    <property type="match status" value="2"/>
</dbReference>
<evidence type="ECO:0000256" key="2">
    <source>
        <dbReference type="ARBA" id="ARBA00031078"/>
    </source>
</evidence>
<comment type="caution">
    <text evidence="5">The sequence shown here is derived from an EMBL/GenBank/DDBJ whole genome shotgun (WGS) entry which is preliminary data.</text>
</comment>
<sequence length="343" mass="38908">MDGAKNESAEARESYKDVSSQKEEEPEWNENYTEYGKWMDGWETRRKRIDGHDWAIIALSDPCELRSIHLDTAFFTGNFAPRFSVQAAHLVDDPKPIQDRRNKMGTAATDVELEKARELKSEDWDEIIPMTSLRSGHAETRKHVFEIANPRTYSHVRLNIYPDGGIARLRIFGSESTGRQLLLRSECVAFSNAHYGSPEVLLEASPSKGMHDGWETARKTERPWKIDLDDSGFIKAYGEEWAILRLETDVCIDDIQVDTTHFKGNCPDSVKIEAKLSNDEKLHSSDDSWITVLPKTKLVANRSNGLTSRNVVATKQPVNHIKVTIEPDGGLARIRIFGSKCRH</sequence>
<keyword evidence="6" id="KW-1185">Reference proteome</keyword>
<dbReference type="EMBL" id="JBJJXI010000023">
    <property type="protein sequence ID" value="KAL3404605.1"/>
    <property type="molecule type" value="Genomic_DNA"/>
</dbReference>
<dbReference type="InterPro" id="IPR005164">
    <property type="entry name" value="Allantoicase"/>
</dbReference>
<evidence type="ECO:0000313" key="6">
    <source>
        <dbReference type="Proteomes" id="UP001627154"/>
    </source>
</evidence>
<comment type="similarity">
    <text evidence="1">Belongs to the allantoicase family.</text>
</comment>
<feature type="domain" description="Allantoicase" evidence="4">
    <location>
        <begin position="25"/>
        <end position="174"/>
    </location>
</feature>
<feature type="domain" description="Allantoicase" evidence="4">
    <location>
        <begin position="185"/>
        <end position="339"/>
    </location>
</feature>
<reference evidence="5 6" key="1">
    <citation type="journal article" date="2024" name="bioRxiv">
        <title>A reference genome for Trichogramma kaykai: A tiny desert-dwelling parasitoid wasp with competing sex-ratio distorters.</title>
        <authorList>
            <person name="Culotta J."/>
            <person name="Lindsey A.R."/>
        </authorList>
    </citation>
    <scope>NUCLEOTIDE SEQUENCE [LARGE SCALE GENOMIC DNA]</scope>
    <source>
        <strain evidence="5 6">KSX58</strain>
    </source>
</reference>
<name>A0ABD2XHL1_9HYME</name>
<dbReference type="Gene3D" id="2.60.120.260">
    <property type="entry name" value="Galactose-binding domain-like"/>
    <property type="match status" value="2"/>
</dbReference>
<evidence type="ECO:0000313" key="5">
    <source>
        <dbReference type="EMBL" id="KAL3404605.1"/>
    </source>
</evidence>
<dbReference type="PANTHER" id="PTHR12045">
    <property type="entry name" value="ALLANTOICASE"/>
    <property type="match status" value="1"/>
</dbReference>
<dbReference type="InterPro" id="IPR015908">
    <property type="entry name" value="Allantoicase_dom"/>
</dbReference>